<dbReference type="Proteomes" id="UP000075604">
    <property type="component" value="Unassembled WGS sequence"/>
</dbReference>
<dbReference type="EMBL" id="JELX01003566">
    <property type="protein sequence ID" value="KYF51910.1"/>
    <property type="molecule type" value="Genomic_DNA"/>
</dbReference>
<gene>
    <name evidence="1" type="ORF">BE04_18850</name>
</gene>
<name>A0A150P8E7_SORCE</name>
<organism evidence="1 2">
    <name type="scientific">Sorangium cellulosum</name>
    <name type="common">Polyangium cellulosum</name>
    <dbReference type="NCBI Taxonomy" id="56"/>
    <lineage>
        <taxon>Bacteria</taxon>
        <taxon>Pseudomonadati</taxon>
        <taxon>Myxococcota</taxon>
        <taxon>Polyangia</taxon>
        <taxon>Polyangiales</taxon>
        <taxon>Polyangiaceae</taxon>
        <taxon>Sorangium</taxon>
    </lineage>
</organism>
<evidence type="ECO:0000313" key="1">
    <source>
        <dbReference type="EMBL" id="KYF51910.1"/>
    </source>
</evidence>
<sequence>MVVVAYAGDGEAIGLAKELARLVVFLGWRDRVPDLARVMGGEGLFSGVRVQSVATDTDAEDPLRALAVWLKSLGLEVTYVYGAEGNYIDVSTRE</sequence>
<comment type="caution">
    <text evidence="1">The sequence shown here is derived from an EMBL/GenBank/DDBJ whole genome shotgun (WGS) entry which is preliminary data.</text>
</comment>
<accession>A0A150P8E7</accession>
<protein>
    <submittedName>
        <fullName evidence="1">Uncharacterized protein</fullName>
    </submittedName>
</protein>
<proteinExistence type="predicted"/>
<dbReference type="AlphaFoldDB" id="A0A150P8E7"/>
<evidence type="ECO:0000313" key="2">
    <source>
        <dbReference type="Proteomes" id="UP000075604"/>
    </source>
</evidence>
<reference evidence="1 2" key="1">
    <citation type="submission" date="2014-02" db="EMBL/GenBank/DDBJ databases">
        <title>The small core and large imbalanced accessory genome model reveals a collaborative survival strategy of Sorangium cellulosum strains in nature.</title>
        <authorList>
            <person name="Han K."/>
            <person name="Peng R."/>
            <person name="Blom J."/>
            <person name="Li Y.-Z."/>
        </authorList>
    </citation>
    <scope>NUCLEOTIDE SEQUENCE [LARGE SCALE GENOMIC DNA]</scope>
    <source>
        <strain evidence="1 2">So0157-18</strain>
    </source>
</reference>